<dbReference type="SMART" id="SM00831">
    <property type="entry name" value="Cation_ATPase_N"/>
    <property type="match status" value="1"/>
</dbReference>
<keyword evidence="3 10" id="KW-0812">Transmembrane</keyword>
<feature type="transmembrane region" description="Helical" evidence="10">
    <location>
        <begin position="797"/>
        <end position="821"/>
    </location>
</feature>
<protein>
    <recommendedName>
        <fullName evidence="11">Cation-transporting P-type ATPase N-terminal domain-containing protein</fullName>
    </recommendedName>
</protein>
<feature type="transmembrane region" description="Helical" evidence="10">
    <location>
        <begin position="82"/>
        <end position="100"/>
    </location>
</feature>
<dbReference type="InterPro" id="IPR036412">
    <property type="entry name" value="HAD-like_sf"/>
</dbReference>
<dbReference type="PRINTS" id="PR00119">
    <property type="entry name" value="CATATPASE"/>
</dbReference>
<dbReference type="InterPro" id="IPR018303">
    <property type="entry name" value="ATPase_P-typ_P_site"/>
</dbReference>
<accession>A0A1G2I4T6</accession>
<dbReference type="PANTHER" id="PTHR42861">
    <property type="entry name" value="CALCIUM-TRANSPORTING ATPASE"/>
    <property type="match status" value="1"/>
</dbReference>
<evidence type="ECO:0000256" key="6">
    <source>
        <dbReference type="ARBA" id="ARBA00022842"/>
    </source>
</evidence>
<dbReference type="InterPro" id="IPR023214">
    <property type="entry name" value="HAD_sf"/>
</dbReference>
<keyword evidence="5" id="KW-0067">ATP-binding</keyword>
<keyword evidence="2" id="KW-0597">Phosphoprotein</keyword>
<keyword evidence="8 10" id="KW-1133">Transmembrane helix</keyword>
<dbReference type="EMBL" id="MHOV01000034">
    <property type="protein sequence ID" value="OGZ69430.1"/>
    <property type="molecule type" value="Genomic_DNA"/>
</dbReference>
<dbReference type="NCBIfam" id="TIGR01494">
    <property type="entry name" value="ATPase_P-type"/>
    <property type="match status" value="2"/>
</dbReference>
<feature type="transmembrane region" description="Helical" evidence="10">
    <location>
        <begin position="60"/>
        <end position="76"/>
    </location>
</feature>
<dbReference type="Pfam" id="PF00690">
    <property type="entry name" value="Cation_ATPase_N"/>
    <property type="match status" value="1"/>
</dbReference>
<evidence type="ECO:0000256" key="10">
    <source>
        <dbReference type="SAM" id="Phobius"/>
    </source>
</evidence>
<dbReference type="InterPro" id="IPR001757">
    <property type="entry name" value="P_typ_ATPase"/>
</dbReference>
<dbReference type="InterPro" id="IPR059000">
    <property type="entry name" value="ATPase_P-type_domA"/>
</dbReference>
<dbReference type="PROSITE" id="PS00154">
    <property type="entry name" value="ATPASE_E1_E2"/>
    <property type="match status" value="1"/>
</dbReference>
<keyword evidence="4" id="KW-0547">Nucleotide-binding</keyword>
<dbReference type="InterPro" id="IPR023299">
    <property type="entry name" value="ATPase_P-typ_cyto_dom_N"/>
</dbReference>
<evidence type="ECO:0000256" key="2">
    <source>
        <dbReference type="ARBA" id="ARBA00022553"/>
    </source>
</evidence>
<evidence type="ECO:0000256" key="7">
    <source>
        <dbReference type="ARBA" id="ARBA00022967"/>
    </source>
</evidence>
<reference evidence="12 13" key="1">
    <citation type="journal article" date="2016" name="Nat. Commun.">
        <title>Thousands of microbial genomes shed light on interconnected biogeochemical processes in an aquifer system.</title>
        <authorList>
            <person name="Anantharaman K."/>
            <person name="Brown C.T."/>
            <person name="Hug L.A."/>
            <person name="Sharon I."/>
            <person name="Castelle C.J."/>
            <person name="Probst A.J."/>
            <person name="Thomas B.C."/>
            <person name="Singh A."/>
            <person name="Wilkins M.J."/>
            <person name="Karaoz U."/>
            <person name="Brodie E.L."/>
            <person name="Williams K.H."/>
            <person name="Hubbard S.S."/>
            <person name="Banfield J.F."/>
        </authorList>
    </citation>
    <scope>NUCLEOTIDE SEQUENCE [LARGE SCALE GENOMIC DNA]</scope>
</reference>
<sequence length="846" mass="94402">MAFSQFTNKSVQEVFDMLKTSESGLSNKEVLLRQKEYGLNEVKAKGISILDILFKQFESPFFYLLFIAGIVAFFIGEKIDSVIILFFIVINVTLGFVQEFKAERTITLLKKIIPQQTKVLRGASYETVEKKYLVPGDVVLVEAGDIIPAEIRVLSVKNFLVDESVLTGESVSVLKTSEALPKEEKETFKSHNMLFAGTAVSSGRAEGVVVATGNYTALGQIIASVEEKRPQGEYEKNLIYFCRLILKIVVITVVLVFLLNLIIRGSSNFFNFTIFCVALIVSILPEALPAVVVLALSRGSLKMAKENMVVKRLAAIEDLGNIEILATDKTGTITQNKLSLEKVVSVQKDKAILYGLLGALENEKLIKNPFDSAIFARADYGVLKDIKKFKIVSDLSFDSFRMRSSVLVESKNGERILITKGAPEVVLKLCSKFGGNYTRAEIKEDVAREGQDGKRTLAVAFKKFGGRETILHSDEKGLSFLGYFVFEDPLKNTAEEAIRLAKKLGIKIKIITGDSKEVAGFVSKKTGLILNSNDVILGEDLEKMQQDEFHNACEDNFVFARISPEIKYKIIKSLQRNFEVGFLGEGVNDVPALKIANVGIAVSQATDIAKEAADVVMLKKDLRVIVNGIKDGRTIFSNINKYIRSTLISNFGNFYSVAAISLFIPFLPMLPVQILLANLLTDFPLISIVTDSVDIEELRKPKMHQLHNMLPLIISLGLVSTIFDFLFFFIFYKNSPGNIQTSWFILSILTELFLIFIIRTRHVFWKAKKPSFILILLSILAGVGSLALPFTKFGQDFFHFSVVPLFSIFVVLVLVIFYTTLSELVKLVYFHYFKALPHNSLPVVNK</sequence>
<feature type="transmembrane region" description="Helical" evidence="10">
    <location>
        <begin position="238"/>
        <end position="263"/>
    </location>
</feature>
<dbReference type="Proteomes" id="UP000179214">
    <property type="component" value="Unassembled WGS sequence"/>
</dbReference>
<evidence type="ECO:0000256" key="9">
    <source>
        <dbReference type="ARBA" id="ARBA00023136"/>
    </source>
</evidence>
<proteinExistence type="predicted"/>
<evidence type="ECO:0000256" key="1">
    <source>
        <dbReference type="ARBA" id="ARBA00004127"/>
    </source>
</evidence>
<evidence type="ECO:0000256" key="8">
    <source>
        <dbReference type="ARBA" id="ARBA00022989"/>
    </source>
</evidence>
<dbReference type="SUPFAM" id="SSF81653">
    <property type="entry name" value="Calcium ATPase, transduction domain A"/>
    <property type="match status" value="1"/>
</dbReference>
<evidence type="ECO:0000256" key="4">
    <source>
        <dbReference type="ARBA" id="ARBA00022741"/>
    </source>
</evidence>
<dbReference type="Gene3D" id="1.20.1110.10">
    <property type="entry name" value="Calcium-transporting ATPase, transmembrane domain"/>
    <property type="match status" value="1"/>
</dbReference>
<dbReference type="InterPro" id="IPR008250">
    <property type="entry name" value="ATPase_P-typ_transduc_dom_A_sf"/>
</dbReference>
<dbReference type="InterPro" id="IPR044492">
    <property type="entry name" value="P_typ_ATPase_HD_dom"/>
</dbReference>
<dbReference type="InterPro" id="IPR006068">
    <property type="entry name" value="ATPase_P-typ_cation-transptr_C"/>
</dbReference>
<dbReference type="SFLD" id="SFLDS00003">
    <property type="entry name" value="Haloacid_Dehalogenase"/>
    <property type="match status" value="1"/>
</dbReference>
<evidence type="ECO:0000259" key="11">
    <source>
        <dbReference type="SMART" id="SM00831"/>
    </source>
</evidence>
<dbReference type="AlphaFoldDB" id="A0A1G2I4T6"/>
<gene>
    <name evidence="12" type="ORF">A3F47_01710</name>
</gene>
<dbReference type="GO" id="GO:0012505">
    <property type="term" value="C:endomembrane system"/>
    <property type="evidence" value="ECO:0007669"/>
    <property type="project" value="UniProtKB-SubCell"/>
</dbReference>
<dbReference type="FunFam" id="2.70.150.10:FF:000160">
    <property type="entry name" value="Sarcoplasmic/endoplasmic reticulum calcium ATPase 1"/>
    <property type="match status" value="1"/>
</dbReference>
<keyword evidence="9 10" id="KW-0472">Membrane</keyword>
<dbReference type="Pfam" id="PF08282">
    <property type="entry name" value="Hydrolase_3"/>
    <property type="match status" value="1"/>
</dbReference>
<evidence type="ECO:0000256" key="5">
    <source>
        <dbReference type="ARBA" id="ARBA00022840"/>
    </source>
</evidence>
<dbReference type="Gene3D" id="3.40.1110.10">
    <property type="entry name" value="Calcium-transporting ATPase, cytoplasmic domain N"/>
    <property type="match status" value="1"/>
</dbReference>
<dbReference type="PRINTS" id="PR00120">
    <property type="entry name" value="HATPASE"/>
</dbReference>
<feature type="transmembrane region" description="Helical" evidence="10">
    <location>
        <begin position="772"/>
        <end position="791"/>
    </location>
</feature>
<keyword evidence="6" id="KW-0460">Magnesium</keyword>
<feature type="transmembrane region" description="Helical" evidence="10">
    <location>
        <begin position="743"/>
        <end position="760"/>
    </location>
</feature>
<comment type="caution">
    <text evidence="12">The sequence shown here is derived from an EMBL/GenBank/DDBJ whole genome shotgun (WGS) entry which is preliminary data.</text>
</comment>
<dbReference type="Pfam" id="PF00689">
    <property type="entry name" value="Cation_ATPase_C"/>
    <property type="match status" value="1"/>
</dbReference>
<name>A0A1G2I4T6_9BACT</name>
<dbReference type="SFLD" id="SFLDF00027">
    <property type="entry name" value="p-type_atpase"/>
    <property type="match status" value="1"/>
</dbReference>
<dbReference type="Gene3D" id="3.40.50.1000">
    <property type="entry name" value="HAD superfamily/HAD-like"/>
    <property type="match status" value="1"/>
</dbReference>
<dbReference type="GO" id="GO:0016887">
    <property type="term" value="F:ATP hydrolysis activity"/>
    <property type="evidence" value="ECO:0007669"/>
    <property type="project" value="InterPro"/>
</dbReference>
<dbReference type="InterPro" id="IPR023298">
    <property type="entry name" value="ATPase_P-typ_TM_dom_sf"/>
</dbReference>
<keyword evidence="7" id="KW-1278">Translocase</keyword>
<dbReference type="Gene3D" id="2.70.150.10">
    <property type="entry name" value="Calcium-transporting ATPase, cytoplasmic transduction domain A"/>
    <property type="match status" value="1"/>
</dbReference>
<dbReference type="GO" id="GO:0016020">
    <property type="term" value="C:membrane"/>
    <property type="evidence" value="ECO:0007669"/>
    <property type="project" value="InterPro"/>
</dbReference>
<evidence type="ECO:0000313" key="13">
    <source>
        <dbReference type="Proteomes" id="UP000179214"/>
    </source>
</evidence>
<dbReference type="SUPFAM" id="SSF81665">
    <property type="entry name" value="Calcium ATPase, transmembrane domain M"/>
    <property type="match status" value="1"/>
</dbReference>
<feature type="transmembrane region" description="Helical" evidence="10">
    <location>
        <begin position="269"/>
        <end position="296"/>
    </location>
</feature>
<dbReference type="SFLD" id="SFLDG00002">
    <property type="entry name" value="C1.7:_P-type_atpase_like"/>
    <property type="match status" value="1"/>
</dbReference>
<evidence type="ECO:0000313" key="12">
    <source>
        <dbReference type="EMBL" id="OGZ69430.1"/>
    </source>
</evidence>
<dbReference type="Pfam" id="PF13246">
    <property type="entry name" value="Cation_ATPase"/>
    <property type="match status" value="1"/>
</dbReference>
<evidence type="ECO:0000256" key="3">
    <source>
        <dbReference type="ARBA" id="ARBA00022692"/>
    </source>
</evidence>
<dbReference type="InterPro" id="IPR004014">
    <property type="entry name" value="ATPase_P-typ_cation-transptr_N"/>
</dbReference>
<dbReference type="SUPFAM" id="SSF56784">
    <property type="entry name" value="HAD-like"/>
    <property type="match status" value="1"/>
</dbReference>
<comment type="subcellular location">
    <subcellularLocation>
        <location evidence="1">Endomembrane system</location>
        <topology evidence="1">Multi-pass membrane protein</topology>
    </subcellularLocation>
</comment>
<organism evidence="12 13">
    <name type="scientific">Candidatus Staskawiczbacteria bacterium RIFCSPHIGHO2_12_FULL_38_11</name>
    <dbReference type="NCBI Taxonomy" id="1802209"/>
    <lineage>
        <taxon>Bacteria</taxon>
        <taxon>Candidatus Staskawicziibacteriota</taxon>
    </lineage>
</organism>
<feature type="transmembrane region" description="Helical" evidence="10">
    <location>
        <begin position="710"/>
        <end position="731"/>
    </location>
</feature>
<dbReference type="GO" id="GO:0005524">
    <property type="term" value="F:ATP binding"/>
    <property type="evidence" value="ECO:0007669"/>
    <property type="project" value="UniProtKB-KW"/>
</dbReference>
<feature type="domain" description="Cation-transporting P-type ATPase N-terminal" evidence="11">
    <location>
        <begin position="5"/>
        <end position="77"/>
    </location>
</feature>
<dbReference type="Pfam" id="PF00122">
    <property type="entry name" value="E1-E2_ATPase"/>
    <property type="match status" value="1"/>
</dbReference>